<comment type="subcellular location">
    <subcellularLocation>
        <location evidence="1">Cytoplasm</location>
    </subcellularLocation>
</comment>
<dbReference type="SUPFAM" id="SSF55666">
    <property type="entry name" value="Ribonuclease PH domain 2-like"/>
    <property type="match status" value="1"/>
</dbReference>
<dbReference type="GO" id="GO:0016075">
    <property type="term" value="P:rRNA catabolic process"/>
    <property type="evidence" value="ECO:0007669"/>
    <property type="project" value="TreeGrafter"/>
</dbReference>
<dbReference type="InterPro" id="IPR020568">
    <property type="entry name" value="Ribosomal_Su5_D2-typ_SF"/>
</dbReference>
<gene>
    <name evidence="10" type="ORF">LCGC14_1238790</name>
</gene>
<dbReference type="PANTHER" id="PTHR11953:SF0">
    <property type="entry name" value="EXOSOME COMPLEX COMPONENT RRP41"/>
    <property type="match status" value="1"/>
</dbReference>
<evidence type="ECO:0000256" key="2">
    <source>
        <dbReference type="ARBA" id="ARBA00006678"/>
    </source>
</evidence>
<dbReference type="InterPro" id="IPR015847">
    <property type="entry name" value="ExoRNase_PH_dom2"/>
</dbReference>
<dbReference type="InterPro" id="IPR011807">
    <property type="entry name" value="Rrp41"/>
</dbReference>
<dbReference type="GO" id="GO:0003723">
    <property type="term" value="F:RNA binding"/>
    <property type="evidence" value="ECO:0007669"/>
    <property type="project" value="TreeGrafter"/>
</dbReference>
<dbReference type="InterPro" id="IPR036345">
    <property type="entry name" value="ExoRNase_PH_dom2_sf"/>
</dbReference>
<evidence type="ECO:0000256" key="5">
    <source>
        <dbReference type="ARBA" id="ARBA00022801"/>
    </source>
</evidence>
<dbReference type="GO" id="GO:0010467">
    <property type="term" value="P:gene expression"/>
    <property type="evidence" value="ECO:0007669"/>
    <property type="project" value="UniProtKB-ARBA"/>
</dbReference>
<reference evidence="10" key="1">
    <citation type="journal article" date="2015" name="Nature">
        <title>Complex archaea that bridge the gap between prokaryotes and eukaryotes.</title>
        <authorList>
            <person name="Spang A."/>
            <person name="Saw J.H."/>
            <person name="Jorgensen S.L."/>
            <person name="Zaremba-Niedzwiedzka K."/>
            <person name="Martijn J."/>
            <person name="Lind A.E."/>
            <person name="van Eijk R."/>
            <person name="Schleper C."/>
            <person name="Guy L."/>
            <person name="Ettema T.J."/>
        </authorList>
    </citation>
    <scope>NUCLEOTIDE SEQUENCE</scope>
</reference>
<keyword evidence="7" id="KW-0269">Exonuclease</keyword>
<organism evidence="10">
    <name type="scientific">marine sediment metagenome</name>
    <dbReference type="NCBI Taxonomy" id="412755"/>
    <lineage>
        <taxon>unclassified sequences</taxon>
        <taxon>metagenomes</taxon>
        <taxon>ecological metagenomes</taxon>
    </lineage>
</organism>
<evidence type="ECO:0000256" key="6">
    <source>
        <dbReference type="ARBA" id="ARBA00022835"/>
    </source>
</evidence>
<comment type="similarity">
    <text evidence="2">Belongs to the RNase PH family.</text>
</comment>
<name>A0A0F9NNM4_9ZZZZ</name>
<keyword evidence="5" id="KW-0378">Hydrolase</keyword>
<dbReference type="InterPro" id="IPR027408">
    <property type="entry name" value="PNPase/RNase_PH_dom_sf"/>
</dbReference>
<protein>
    <submittedName>
        <fullName evidence="10">Uncharacterized protein</fullName>
    </submittedName>
</protein>
<dbReference type="GO" id="GO:0031981">
    <property type="term" value="C:nuclear lumen"/>
    <property type="evidence" value="ECO:0007669"/>
    <property type="project" value="UniProtKB-ARBA"/>
</dbReference>
<dbReference type="AlphaFoldDB" id="A0A0F9NNM4"/>
<evidence type="ECO:0000259" key="9">
    <source>
        <dbReference type="Pfam" id="PF03725"/>
    </source>
</evidence>
<dbReference type="GO" id="GO:0016896">
    <property type="term" value="F:RNA exonuclease activity, producing 5'-phosphomonoesters"/>
    <property type="evidence" value="ECO:0007669"/>
    <property type="project" value="InterPro"/>
</dbReference>
<dbReference type="EMBL" id="LAZR01006674">
    <property type="protein sequence ID" value="KKM90420.1"/>
    <property type="molecule type" value="Genomic_DNA"/>
</dbReference>
<evidence type="ECO:0000313" key="10">
    <source>
        <dbReference type="EMBL" id="KKM90420.1"/>
    </source>
</evidence>
<dbReference type="GO" id="GO:0000177">
    <property type="term" value="C:cytoplasmic exosome (RNase complex)"/>
    <property type="evidence" value="ECO:0007669"/>
    <property type="project" value="TreeGrafter"/>
</dbReference>
<dbReference type="Gene3D" id="3.30.230.70">
    <property type="entry name" value="GHMP Kinase, N-terminal domain"/>
    <property type="match status" value="1"/>
</dbReference>
<sequence length="261" mass="29156">MPLIIKDEYPENLFREDGKRLDGRDINELRPIKMEVGVLKNADGSAYLEWGNNKIFAAVYGPRDVYPHHLAKPDRGILRVFYRMATFSVFDRKRPAPGRREKEISMVIADCIEPVLFLELYPGSSFEVFIEVMDADGGTRCASTTVAALALADAGVPMRSLVSSVAVGKINNKIIVDLSGIEDKAGDADLPCAITWYNDEISLLQFDGGMNLDEMNEFLDLAKIALNSIHQIQLETLKSKFLKLQDDDINKKDEGKKKGDE</sequence>
<keyword evidence="6" id="KW-0271">Exosome</keyword>
<dbReference type="Pfam" id="PF03725">
    <property type="entry name" value="RNase_PH_C"/>
    <property type="match status" value="1"/>
</dbReference>
<evidence type="ECO:0000256" key="3">
    <source>
        <dbReference type="ARBA" id="ARBA00022490"/>
    </source>
</evidence>
<evidence type="ECO:0000256" key="4">
    <source>
        <dbReference type="ARBA" id="ARBA00022722"/>
    </source>
</evidence>
<keyword evidence="3" id="KW-0963">Cytoplasm</keyword>
<dbReference type="Pfam" id="PF01138">
    <property type="entry name" value="RNase_PH"/>
    <property type="match status" value="1"/>
</dbReference>
<dbReference type="InterPro" id="IPR001247">
    <property type="entry name" value="ExoRNase_PH_dom1"/>
</dbReference>
<evidence type="ECO:0000256" key="7">
    <source>
        <dbReference type="ARBA" id="ARBA00022839"/>
    </source>
</evidence>
<evidence type="ECO:0000256" key="1">
    <source>
        <dbReference type="ARBA" id="ARBA00004496"/>
    </source>
</evidence>
<dbReference type="SUPFAM" id="SSF54211">
    <property type="entry name" value="Ribosomal protein S5 domain 2-like"/>
    <property type="match status" value="1"/>
</dbReference>
<dbReference type="GO" id="GO:0000956">
    <property type="term" value="P:nuclear-transcribed mRNA catabolic process"/>
    <property type="evidence" value="ECO:0007669"/>
    <property type="project" value="UniProtKB-ARBA"/>
</dbReference>
<dbReference type="PANTHER" id="PTHR11953">
    <property type="entry name" value="EXOSOME COMPLEX COMPONENT"/>
    <property type="match status" value="1"/>
</dbReference>
<keyword evidence="4" id="KW-0540">Nuclease</keyword>
<dbReference type="FunFam" id="3.30.230.70:FF:000004">
    <property type="entry name" value="Exosome complex component Rrp41"/>
    <property type="match status" value="1"/>
</dbReference>
<dbReference type="GO" id="GO:0071027">
    <property type="term" value="P:nuclear RNA surveillance"/>
    <property type="evidence" value="ECO:0007669"/>
    <property type="project" value="UniProtKB-ARBA"/>
</dbReference>
<accession>A0A0F9NNM4</accession>
<proteinExistence type="inferred from homology"/>
<feature type="domain" description="Exoribonuclease phosphorolytic" evidence="9">
    <location>
        <begin position="161"/>
        <end position="223"/>
    </location>
</feature>
<feature type="domain" description="Exoribonuclease phosphorolytic" evidence="8">
    <location>
        <begin position="28"/>
        <end position="157"/>
    </location>
</feature>
<dbReference type="CDD" id="cd11366">
    <property type="entry name" value="RNase_PH_archRRP41"/>
    <property type="match status" value="1"/>
</dbReference>
<comment type="caution">
    <text evidence="10">The sequence shown here is derived from an EMBL/GenBank/DDBJ whole genome shotgun (WGS) entry which is preliminary data.</text>
</comment>
<evidence type="ECO:0000259" key="8">
    <source>
        <dbReference type="Pfam" id="PF01138"/>
    </source>
</evidence>
<dbReference type="InterPro" id="IPR050080">
    <property type="entry name" value="RNase_PH"/>
</dbReference>